<protein>
    <submittedName>
        <fullName evidence="1">Uncharacterized protein</fullName>
    </submittedName>
</protein>
<reference evidence="1 2" key="1">
    <citation type="submission" date="2017-04" db="EMBL/GenBank/DDBJ databases">
        <title>Weissella cibaria strain m2 complete genome.</title>
        <authorList>
            <person name="Pan Q."/>
            <person name="Tan M."/>
            <person name="Yao F."/>
            <person name="Su S."/>
        </authorList>
    </citation>
    <scope>NUCLEOTIDE SEQUENCE [LARGE SCALE GENOMIC DNA]</scope>
    <source>
        <strain evidence="1 2">M2</strain>
    </source>
</reference>
<sequence length="137" mass="16372">MEKLDEWLIQKPEFKTIHLNPNDFARYAAIREELAFELFFAGYKANVFEMMIEVRDFEDNYLGSISFEKYEEVRLQDVRQVSLKGEQIRLDPEMVSFWFKLMIQPDEYPASKSSVKEFPPKPFTNTNVVDELLEWDD</sequence>
<gene>
    <name evidence="1" type="ORF">B6254_0530</name>
</gene>
<accession>A0A2S1KPM5</accession>
<dbReference type="Proteomes" id="UP000244870">
    <property type="component" value="Chromosome"/>
</dbReference>
<dbReference type="AlphaFoldDB" id="A0A2S1KPM5"/>
<proteinExistence type="predicted"/>
<evidence type="ECO:0000313" key="2">
    <source>
        <dbReference type="Proteomes" id="UP000244870"/>
    </source>
</evidence>
<organism evidence="1 2">
    <name type="scientific">Weissella cibaria</name>
    <dbReference type="NCBI Taxonomy" id="137591"/>
    <lineage>
        <taxon>Bacteria</taxon>
        <taxon>Bacillati</taxon>
        <taxon>Bacillota</taxon>
        <taxon>Bacilli</taxon>
        <taxon>Lactobacillales</taxon>
        <taxon>Lactobacillaceae</taxon>
        <taxon>Weissella</taxon>
    </lineage>
</organism>
<evidence type="ECO:0000313" key="1">
    <source>
        <dbReference type="EMBL" id="AWF94951.1"/>
    </source>
</evidence>
<dbReference type="EMBL" id="CP020928">
    <property type="protein sequence ID" value="AWF94951.1"/>
    <property type="molecule type" value="Genomic_DNA"/>
</dbReference>
<name>A0A2S1KPM5_9LACO</name>